<evidence type="ECO:0000256" key="3">
    <source>
        <dbReference type="ARBA" id="ARBA00022475"/>
    </source>
</evidence>
<evidence type="ECO:0000256" key="2">
    <source>
        <dbReference type="ARBA" id="ARBA00022448"/>
    </source>
</evidence>
<accession>A0ABP4E030</accession>
<organism evidence="10 11">
    <name type="scientific">Kitasatospora arboriphila</name>
    <dbReference type="NCBI Taxonomy" id="258052"/>
    <lineage>
        <taxon>Bacteria</taxon>
        <taxon>Bacillati</taxon>
        <taxon>Actinomycetota</taxon>
        <taxon>Actinomycetes</taxon>
        <taxon>Kitasatosporales</taxon>
        <taxon>Streptomycetaceae</taxon>
        <taxon>Kitasatospora</taxon>
    </lineage>
</organism>
<evidence type="ECO:0000256" key="1">
    <source>
        <dbReference type="ARBA" id="ARBA00004651"/>
    </source>
</evidence>
<evidence type="ECO:0000256" key="7">
    <source>
        <dbReference type="RuleBase" id="RU363032"/>
    </source>
</evidence>
<evidence type="ECO:0000256" key="4">
    <source>
        <dbReference type="ARBA" id="ARBA00022692"/>
    </source>
</evidence>
<evidence type="ECO:0000259" key="9">
    <source>
        <dbReference type="PROSITE" id="PS50928"/>
    </source>
</evidence>
<comment type="caution">
    <text evidence="10">The sequence shown here is derived from an EMBL/GenBank/DDBJ whole genome shotgun (WGS) entry which is preliminary data.</text>
</comment>
<feature type="transmembrane region" description="Helical" evidence="7">
    <location>
        <begin position="120"/>
        <end position="144"/>
    </location>
</feature>
<dbReference type="InterPro" id="IPR000515">
    <property type="entry name" value="MetI-like"/>
</dbReference>
<feature type="transmembrane region" description="Helical" evidence="7">
    <location>
        <begin position="230"/>
        <end position="250"/>
    </location>
</feature>
<feature type="transmembrane region" description="Helical" evidence="7">
    <location>
        <begin position="151"/>
        <end position="174"/>
    </location>
</feature>
<evidence type="ECO:0000256" key="8">
    <source>
        <dbReference type="SAM" id="MobiDB-lite"/>
    </source>
</evidence>
<reference evidence="11" key="1">
    <citation type="journal article" date="2019" name="Int. J. Syst. Evol. Microbiol.">
        <title>The Global Catalogue of Microorganisms (GCM) 10K type strain sequencing project: providing services to taxonomists for standard genome sequencing and annotation.</title>
        <authorList>
            <consortium name="The Broad Institute Genomics Platform"/>
            <consortium name="The Broad Institute Genome Sequencing Center for Infectious Disease"/>
            <person name="Wu L."/>
            <person name="Ma J."/>
        </authorList>
    </citation>
    <scope>NUCLEOTIDE SEQUENCE [LARGE SCALE GENOMIC DNA]</scope>
    <source>
        <strain evidence="11">JCM 13002</strain>
    </source>
</reference>
<evidence type="ECO:0000256" key="5">
    <source>
        <dbReference type="ARBA" id="ARBA00022989"/>
    </source>
</evidence>
<evidence type="ECO:0000256" key="6">
    <source>
        <dbReference type="ARBA" id="ARBA00023136"/>
    </source>
</evidence>
<dbReference type="Pfam" id="PF00528">
    <property type="entry name" value="BPD_transp_1"/>
    <property type="match status" value="1"/>
</dbReference>
<comment type="similarity">
    <text evidence="7">Belongs to the binding-protein-dependent transport system permease family.</text>
</comment>
<dbReference type="PANTHER" id="PTHR43386">
    <property type="entry name" value="OLIGOPEPTIDE TRANSPORT SYSTEM PERMEASE PROTEIN APPC"/>
    <property type="match status" value="1"/>
</dbReference>
<keyword evidence="11" id="KW-1185">Reference proteome</keyword>
<feature type="transmembrane region" description="Helical" evidence="7">
    <location>
        <begin position="52"/>
        <end position="69"/>
    </location>
</feature>
<comment type="subcellular location">
    <subcellularLocation>
        <location evidence="1 7">Cell membrane</location>
        <topology evidence="1 7">Multi-pass membrane protein</topology>
    </subcellularLocation>
</comment>
<dbReference type="CDD" id="cd06261">
    <property type="entry name" value="TM_PBP2"/>
    <property type="match status" value="1"/>
</dbReference>
<dbReference type="InterPro" id="IPR035906">
    <property type="entry name" value="MetI-like_sf"/>
</dbReference>
<keyword evidence="2 7" id="KW-0813">Transport</keyword>
<feature type="transmembrane region" description="Helical" evidence="7">
    <location>
        <begin position="288"/>
        <end position="309"/>
    </location>
</feature>
<keyword evidence="3" id="KW-1003">Cell membrane</keyword>
<dbReference type="InterPro" id="IPR050366">
    <property type="entry name" value="BP-dependent_transpt_permease"/>
</dbReference>
<dbReference type="SUPFAM" id="SSF161098">
    <property type="entry name" value="MetI-like"/>
    <property type="match status" value="1"/>
</dbReference>
<keyword evidence="5 7" id="KW-1133">Transmembrane helix</keyword>
<evidence type="ECO:0000313" key="11">
    <source>
        <dbReference type="Proteomes" id="UP001499987"/>
    </source>
</evidence>
<dbReference type="Gene3D" id="1.10.3720.10">
    <property type="entry name" value="MetI-like"/>
    <property type="match status" value="1"/>
</dbReference>
<gene>
    <name evidence="10" type="ORF">GCM10009663_28160</name>
</gene>
<sequence length="318" mass="33493">MTGSPQAPAPPPAPAPAPPAPVRDLTLPPKRRPRRGESPSAGAWRDLRRRPLVLACTGVLLLMALMAALPEPFVALLTDDSGRCELADSRVGPSLHHPFGFDLQGCDYLGQVVRGSRPSLVIGLAVTAGALLLSLLLGMLAGFFGGWVDTLLSGLTDVFFGLPFVLGATVVLVAFPDHGLGAMTLVLVALGWTTMTRVMRAQVIGLKQADYVQAARSTGAGPLRLMTRHLLPNAATPVVVVAMLNVGNVISGEATLDFLGVGLQYPAVSWGLQLNAAQAYVLDFPHLLAFPALFLSATVLSFILLGDAVRDAYDPKLR</sequence>
<keyword evidence="6 7" id="KW-0472">Membrane</keyword>
<feature type="compositionally biased region" description="Pro residues" evidence="8">
    <location>
        <begin position="7"/>
        <end position="21"/>
    </location>
</feature>
<feature type="region of interest" description="Disordered" evidence="8">
    <location>
        <begin position="1"/>
        <end position="42"/>
    </location>
</feature>
<dbReference type="EMBL" id="BAAALD010000022">
    <property type="protein sequence ID" value="GAA1083327.1"/>
    <property type="molecule type" value="Genomic_DNA"/>
</dbReference>
<feature type="transmembrane region" description="Helical" evidence="7">
    <location>
        <begin position="180"/>
        <end position="199"/>
    </location>
</feature>
<dbReference type="Proteomes" id="UP001499987">
    <property type="component" value="Unassembled WGS sequence"/>
</dbReference>
<dbReference type="PROSITE" id="PS50928">
    <property type="entry name" value="ABC_TM1"/>
    <property type="match status" value="1"/>
</dbReference>
<feature type="domain" description="ABC transmembrane type-1" evidence="9">
    <location>
        <begin position="120"/>
        <end position="306"/>
    </location>
</feature>
<name>A0ABP4E030_9ACTN</name>
<dbReference type="PANTHER" id="PTHR43386:SF6">
    <property type="entry name" value="ABC TRANSPORTER PERMEASE PROTEIN"/>
    <property type="match status" value="1"/>
</dbReference>
<keyword evidence="4 7" id="KW-0812">Transmembrane</keyword>
<dbReference type="RefSeq" id="WP_344623921.1">
    <property type="nucleotide sequence ID" value="NZ_BAAALD010000022.1"/>
</dbReference>
<evidence type="ECO:0000313" key="10">
    <source>
        <dbReference type="EMBL" id="GAA1083327.1"/>
    </source>
</evidence>
<proteinExistence type="inferred from homology"/>
<protein>
    <submittedName>
        <fullName evidence="10">ABC transporter permease</fullName>
    </submittedName>
</protein>